<proteinExistence type="predicted"/>
<accession>A0A4Z0VYT8</accession>
<dbReference type="EMBL" id="SRME01000003">
    <property type="protein sequence ID" value="TGG87963.1"/>
    <property type="molecule type" value="Genomic_DNA"/>
</dbReference>
<name>A0A4Z0VYT8_9BACT</name>
<comment type="caution">
    <text evidence="1">The sequence shown here is derived from an EMBL/GenBank/DDBJ whole genome shotgun (WGS) entry which is preliminary data.</text>
</comment>
<dbReference type="AlphaFoldDB" id="A0A4Z0VYT8"/>
<evidence type="ECO:0000313" key="2">
    <source>
        <dbReference type="Proteomes" id="UP000297288"/>
    </source>
</evidence>
<reference evidence="1 2" key="1">
    <citation type="submission" date="2019-04" db="EMBL/GenBank/DDBJ databases">
        <title>Draft genome sequence data and analysis of a Fermenting Bacterium, Geotoga petraea strain HO-Geo1, isolated from heavy-oil petroleum reservoir in Russia.</title>
        <authorList>
            <person name="Grouzdev D.S."/>
            <person name="Semenova E.M."/>
            <person name="Sokolova D.S."/>
            <person name="Tourova T.P."/>
            <person name="Poltaraus A.B."/>
            <person name="Nazina T.N."/>
        </authorList>
    </citation>
    <scope>NUCLEOTIDE SEQUENCE [LARGE SCALE GENOMIC DNA]</scope>
    <source>
        <strain evidence="1 2">HO-Geo1</strain>
    </source>
</reference>
<gene>
    <name evidence="1" type="ORF">E4650_06370</name>
</gene>
<dbReference type="Proteomes" id="UP000297288">
    <property type="component" value="Unassembled WGS sequence"/>
</dbReference>
<protein>
    <submittedName>
        <fullName evidence="1">Uncharacterized protein</fullName>
    </submittedName>
</protein>
<evidence type="ECO:0000313" key="1">
    <source>
        <dbReference type="EMBL" id="TGG87963.1"/>
    </source>
</evidence>
<dbReference type="RefSeq" id="WP_135402900.1">
    <property type="nucleotide sequence ID" value="NZ_SRME01000003.1"/>
</dbReference>
<organism evidence="1 2">
    <name type="scientific">Geotoga petraea</name>
    <dbReference type="NCBI Taxonomy" id="28234"/>
    <lineage>
        <taxon>Bacteria</taxon>
        <taxon>Thermotogati</taxon>
        <taxon>Thermotogota</taxon>
        <taxon>Thermotogae</taxon>
        <taxon>Petrotogales</taxon>
        <taxon>Petrotogaceae</taxon>
        <taxon>Geotoga</taxon>
    </lineage>
</organism>
<sequence>MTETFSEGRVLAKQAKNAKKLCEECSEAASWQIRHFVLEQFRNIKTQIRSRSRNYYIISVESWRLEVKKSKISVVSCWLLVDGENSSVIFKENLLLKNNK</sequence>